<accession>A0ACA8DVI8</accession>
<dbReference type="EMBL" id="CP011011">
    <property type="protein sequence ID" value="ATC82014.1"/>
    <property type="molecule type" value="Genomic_DNA"/>
</dbReference>
<evidence type="ECO:0000313" key="2">
    <source>
        <dbReference type="Proteomes" id="UP000217277"/>
    </source>
</evidence>
<reference evidence="1" key="1">
    <citation type="submission" date="2015-03" db="EMBL/GenBank/DDBJ databases">
        <authorList>
            <person name="Xie B.-B."/>
            <person name="Rong J.-C."/>
            <person name="Qin Q.-L."/>
            <person name="Zhang Y.-Z."/>
        </authorList>
    </citation>
    <scope>NUCLEOTIDE SEQUENCE</scope>
    <source>
        <strain evidence="1">DSM 14585</strain>
    </source>
</reference>
<evidence type="ECO:0000313" key="1">
    <source>
        <dbReference type="EMBL" id="ATC82014.1"/>
    </source>
</evidence>
<organism evidence="1 2">
    <name type="scientific">Pseudoalteromonas agarivorans DSM 14585</name>
    <dbReference type="NCBI Taxonomy" id="1312369"/>
    <lineage>
        <taxon>Bacteria</taxon>
        <taxon>Pseudomonadati</taxon>
        <taxon>Pseudomonadota</taxon>
        <taxon>Gammaproteobacteria</taxon>
        <taxon>Alteromonadales</taxon>
        <taxon>Pseudoalteromonadaceae</taxon>
        <taxon>Pseudoalteromonas</taxon>
    </lineage>
</organism>
<keyword evidence="2" id="KW-1185">Reference proteome</keyword>
<name>A0ACA8DVI8_9GAMM</name>
<gene>
    <name evidence="1" type="ORF">PAGA_a1632</name>
</gene>
<sequence>MSTPIKPISGYSHQYSKKPRAHPAKRLGKGRAYVRGYCK</sequence>
<protein>
    <submittedName>
        <fullName evidence="1">Uncharacterized protein</fullName>
    </submittedName>
</protein>
<dbReference type="Proteomes" id="UP000217277">
    <property type="component" value="Chromosome I"/>
</dbReference>
<proteinExistence type="predicted"/>